<organism evidence="1 2">
    <name type="scientific">Suillus fuscotomentosus</name>
    <dbReference type="NCBI Taxonomy" id="1912939"/>
    <lineage>
        <taxon>Eukaryota</taxon>
        <taxon>Fungi</taxon>
        <taxon>Dikarya</taxon>
        <taxon>Basidiomycota</taxon>
        <taxon>Agaricomycotina</taxon>
        <taxon>Agaricomycetes</taxon>
        <taxon>Agaricomycetidae</taxon>
        <taxon>Boletales</taxon>
        <taxon>Suillineae</taxon>
        <taxon>Suillaceae</taxon>
        <taxon>Suillus</taxon>
    </lineage>
</organism>
<name>A0AAD4HIN1_9AGAM</name>
<dbReference type="AlphaFoldDB" id="A0AAD4HIN1"/>
<keyword evidence="2" id="KW-1185">Reference proteome</keyword>
<reference evidence="1" key="1">
    <citation type="journal article" date="2020" name="New Phytol.">
        <title>Comparative genomics reveals dynamic genome evolution in host specialist ectomycorrhizal fungi.</title>
        <authorList>
            <person name="Lofgren L.A."/>
            <person name="Nguyen N.H."/>
            <person name="Vilgalys R."/>
            <person name="Ruytinx J."/>
            <person name="Liao H.L."/>
            <person name="Branco S."/>
            <person name="Kuo A."/>
            <person name="LaButti K."/>
            <person name="Lipzen A."/>
            <person name="Andreopoulos W."/>
            <person name="Pangilinan J."/>
            <person name="Riley R."/>
            <person name="Hundley H."/>
            <person name="Na H."/>
            <person name="Barry K."/>
            <person name="Grigoriev I.V."/>
            <person name="Stajich J.E."/>
            <person name="Kennedy P.G."/>
        </authorList>
    </citation>
    <scope>NUCLEOTIDE SEQUENCE</scope>
    <source>
        <strain evidence="1">FC203</strain>
    </source>
</reference>
<dbReference type="Proteomes" id="UP001195769">
    <property type="component" value="Unassembled WGS sequence"/>
</dbReference>
<proteinExistence type="predicted"/>
<comment type="caution">
    <text evidence="1">The sequence shown here is derived from an EMBL/GenBank/DDBJ whole genome shotgun (WGS) entry which is preliminary data.</text>
</comment>
<gene>
    <name evidence="1" type="ORF">F5891DRAFT_1279197</name>
</gene>
<sequence>MCAIDSGRKVDSTEFLQDKSTSCDLEETITVMDHRSQLFLSLLSQRNLNVHLLLRIQLMLKVLKAGPFLTSYVSNPSIMASKLPIEIILTICKDAAQPTFSQREKYDIKNPYSTALFLCLVSRLVRRIIFPDFLHTILLRRRHSLKKFANALLMQKAYAEKKNDLFFDYTSAVQRMWISDAFDYFVYAKARSEDQDSPFFWQTRYSVPNEDEERARNISMLLPVILAAPELAVDRCHLGYIRDSVQNAWSSRTDLNVGGHSSFPGKTKNLIIIRQAENTGVYDASVRISVFLASIPHLTYLIDLAEESNTFRRVSCGTGSPERLVYSWMRNSTWNSMESLETFSVVYPHLPPIHDFKSITYAAYATGIDLHVERFTVSAALYKQDPNAFPWGPPWFPVTDPGNKRIQSDGVSFEVTRDKTYLSQYFCSWEKAWACGLPTDEGYWMSGR</sequence>
<dbReference type="GeneID" id="64664644"/>
<evidence type="ECO:0000313" key="2">
    <source>
        <dbReference type="Proteomes" id="UP001195769"/>
    </source>
</evidence>
<protein>
    <submittedName>
        <fullName evidence="1">Uncharacterized protein</fullName>
    </submittedName>
</protein>
<evidence type="ECO:0000313" key="1">
    <source>
        <dbReference type="EMBL" id="KAG1899040.1"/>
    </source>
</evidence>
<dbReference type="RefSeq" id="XP_041224616.1">
    <property type="nucleotide sequence ID" value="XM_041370346.1"/>
</dbReference>
<dbReference type="EMBL" id="JABBWK010000035">
    <property type="protein sequence ID" value="KAG1899040.1"/>
    <property type="molecule type" value="Genomic_DNA"/>
</dbReference>
<accession>A0AAD4HIN1</accession>